<evidence type="ECO:0008006" key="15">
    <source>
        <dbReference type="Google" id="ProtNLM"/>
    </source>
</evidence>
<organism evidence="13 14">
    <name type="scientific">Nocardioides panacisoli</name>
    <dbReference type="NCBI Taxonomy" id="627624"/>
    <lineage>
        <taxon>Bacteria</taxon>
        <taxon>Bacillati</taxon>
        <taxon>Actinomycetota</taxon>
        <taxon>Actinomycetes</taxon>
        <taxon>Propionibacteriales</taxon>
        <taxon>Nocardioidaceae</taxon>
        <taxon>Nocardioides</taxon>
    </lineage>
</organism>
<dbReference type="Pfam" id="PF02225">
    <property type="entry name" value="PA"/>
    <property type="match status" value="1"/>
</dbReference>
<dbReference type="PANTHER" id="PTHR33794">
    <property type="entry name" value="BACILLOLYSIN"/>
    <property type="match status" value="1"/>
</dbReference>
<feature type="region of interest" description="Disordered" evidence="8">
    <location>
        <begin position="761"/>
        <end position="788"/>
    </location>
</feature>
<feature type="domain" description="PA" evidence="10">
    <location>
        <begin position="454"/>
        <end position="529"/>
    </location>
</feature>
<evidence type="ECO:0000259" key="12">
    <source>
        <dbReference type="Pfam" id="PF07504"/>
    </source>
</evidence>
<evidence type="ECO:0000313" key="14">
    <source>
        <dbReference type="Proteomes" id="UP001501821"/>
    </source>
</evidence>
<reference evidence="14" key="1">
    <citation type="journal article" date="2019" name="Int. J. Syst. Evol. Microbiol.">
        <title>The Global Catalogue of Microorganisms (GCM) 10K type strain sequencing project: providing services to taxonomists for standard genome sequencing and annotation.</title>
        <authorList>
            <consortium name="The Broad Institute Genomics Platform"/>
            <consortium name="The Broad Institute Genome Sequencing Center for Infectious Disease"/>
            <person name="Wu L."/>
            <person name="Ma J."/>
        </authorList>
    </citation>
    <scope>NUCLEOTIDE SEQUENCE [LARGE SCALE GENOMIC DNA]</scope>
    <source>
        <strain evidence="14">JCM 16953</strain>
    </source>
</reference>
<protein>
    <recommendedName>
        <fullName evidence="15">M4 family peptidase</fullName>
    </recommendedName>
</protein>
<dbReference type="Gene3D" id="3.10.170.10">
    <property type="match status" value="1"/>
</dbReference>
<dbReference type="InterPro" id="IPR001570">
    <property type="entry name" value="Peptidase_M4_C_domain"/>
</dbReference>
<evidence type="ECO:0000256" key="4">
    <source>
        <dbReference type="ARBA" id="ARBA00022729"/>
    </source>
</evidence>
<dbReference type="Pfam" id="PF01447">
    <property type="entry name" value="Peptidase_M4"/>
    <property type="match status" value="1"/>
</dbReference>
<name>A0ABP7I504_9ACTN</name>
<keyword evidence="7" id="KW-0482">Metalloprotease</keyword>
<dbReference type="InterPro" id="IPR050728">
    <property type="entry name" value="Zinc_Metalloprotease_M4"/>
</dbReference>
<evidence type="ECO:0000256" key="6">
    <source>
        <dbReference type="ARBA" id="ARBA00022833"/>
    </source>
</evidence>
<keyword evidence="4" id="KW-0732">Signal</keyword>
<sequence length="976" mass="103519">MSASAAPAAKPDPNLVSKMRSVASGSVALRANPATGDVGFARATGTNADLLPGVSAEDRQGAIDKATTYLRRYATVFGARADELKQSGVYADQAGYSISFSQSYRGVPVFGAELKAHVDRQGDLTSVNGYAAPHLSLSTTPKVSESDASARALTMVKAQPAGYEDGGPANYKQGLTVRDIKLMVYRTGSTRGIDGEAKLAWVAEVWNKNNIREMVVLDAATGKYLNRWSMMTDDLDRTLVEANGSDDPSTFTEVWHEGDPFPDGLDQDQQNEVLGTAEAYWMFRNTFGRDSYDGKGHPMTTVNNDGRIDCPNANWNGQTTNYCNGVSSDDTVAHEWAHAYTEYTSGLIYQWQPGAMNEAYSDIWGETVDMLNNRFNDKGETQADPIKRTPGTCSNYTRSPIAVSITAPAEIAGDCQAAPASFGPVITQTPLTVQVVVGADADTDGPDNDPIANDTTTNGCDPLDNAAEVAGNWVFVDRGFCTFAVKIANAEDAGAEGIVIGDNREEPPFSVAGESSLYGIMVDQASGTKIKSVPGPVTLKVNAQPADTDDTYRWLSGENDPAFGGAIRDMWSPNCYGDPGRVSDEEYICDGSDDHGGVHTNSGIVNRTYAILVDGYAPGNVTGIGLDKAANLFWHTQTNYLTPVSGFKDLADGLEASCADLTGKAINKVTLGNPQRADEADGQATAPPAAKIKAADCTQVANAVKVTQLRKNPVQCNFQPMLEKGTVSCGKQFKTKTVWSEDFEHGLGNWTKDAEFFVNGNPPTTTTDPSGDYPGGHTSHPWKVTKDLPPVTDLPGGAGTHPKSKVAFGADPTTGSCAFDADDESSRDGLISPEVTVPGGFQPRLSFAHYVATEQGFDGGNVKISINGDPFEMIPADAWVLNGPGATLASVAEGNTDPMAGEAAFTGTDGGEVTGSWGTSVVNLAKAGAKKGDVVQFRFDMGRDGCNGVDGWYIDDVAVQVCKEVSRKAARLTTDE</sequence>
<dbReference type="Gene3D" id="1.10.390.10">
    <property type="entry name" value="Neutral Protease Domain 2"/>
    <property type="match status" value="2"/>
</dbReference>
<dbReference type="SUPFAM" id="SSF52025">
    <property type="entry name" value="PA domain"/>
    <property type="match status" value="1"/>
</dbReference>
<dbReference type="InterPro" id="IPR003137">
    <property type="entry name" value="PA_domain"/>
</dbReference>
<dbReference type="InterPro" id="IPR023612">
    <property type="entry name" value="Peptidase_M4"/>
</dbReference>
<evidence type="ECO:0000256" key="7">
    <source>
        <dbReference type="ARBA" id="ARBA00023049"/>
    </source>
</evidence>
<feature type="domain" description="FTP" evidence="12">
    <location>
        <begin position="82"/>
        <end position="129"/>
    </location>
</feature>
<proteinExistence type="inferred from homology"/>
<evidence type="ECO:0000313" key="13">
    <source>
        <dbReference type="EMBL" id="GAA3810748.1"/>
    </source>
</evidence>
<gene>
    <name evidence="13" type="ORF">GCM10022242_11600</name>
</gene>
<dbReference type="Pfam" id="PF07504">
    <property type="entry name" value="FTP"/>
    <property type="match status" value="1"/>
</dbReference>
<evidence type="ECO:0000256" key="5">
    <source>
        <dbReference type="ARBA" id="ARBA00022801"/>
    </source>
</evidence>
<dbReference type="CDD" id="cd04818">
    <property type="entry name" value="PA_subtilisin_1"/>
    <property type="match status" value="1"/>
</dbReference>
<dbReference type="InterPro" id="IPR011096">
    <property type="entry name" value="FTP_domain"/>
</dbReference>
<dbReference type="Gene3D" id="3.10.450.490">
    <property type="match status" value="1"/>
</dbReference>
<evidence type="ECO:0000256" key="3">
    <source>
        <dbReference type="ARBA" id="ARBA00022723"/>
    </source>
</evidence>
<dbReference type="PANTHER" id="PTHR33794:SF1">
    <property type="entry name" value="BACILLOLYSIN"/>
    <property type="match status" value="1"/>
</dbReference>
<evidence type="ECO:0000259" key="9">
    <source>
        <dbReference type="Pfam" id="PF01447"/>
    </source>
</evidence>
<evidence type="ECO:0000256" key="8">
    <source>
        <dbReference type="SAM" id="MobiDB-lite"/>
    </source>
</evidence>
<feature type="domain" description="Peptidase M4 C-terminal" evidence="11">
    <location>
        <begin position="549"/>
        <end position="665"/>
    </location>
</feature>
<evidence type="ECO:0000256" key="2">
    <source>
        <dbReference type="ARBA" id="ARBA00022670"/>
    </source>
</evidence>
<keyword evidence="3" id="KW-0479">Metal-binding</keyword>
<evidence type="ECO:0000259" key="10">
    <source>
        <dbReference type="Pfam" id="PF02225"/>
    </source>
</evidence>
<dbReference type="PRINTS" id="PR00730">
    <property type="entry name" value="THERMOLYSIN"/>
</dbReference>
<dbReference type="Pfam" id="PF02868">
    <property type="entry name" value="Peptidase_M4_C"/>
    <property type="match status" value="1"/>
</dbReference>
<evidence type="ECO:0000256" key="1">
    <source>
        <dbReference type="ARBA" id="ARBA00009388"/>
    </source>
</evidence>
<comment type="similarity">
    <text evidence="1">Belongs to the peptidase M4 family.</text>
</comment>
<dbReference type="InterPro" id="IPR027268">
    <property type="entry name" value="Peptidase_M4/M1_CTD_sf"/>
</dbReference>
<dbReference type="InterPro" id="IPR046450">
    <property type="entry name" value="PA_dom_sf"/>
</dbReference>
<dbReference type="Proteomes" id="UP001501821">
    <property type="component" value="Unassembled WGS sequence"/>
</dbReference>
<feature type="domain" description="Peptidase M4" evidence="9">
    <location>
        <begin position="252"/>
        <end position="342"/>
    </location>
</feature>
<keyword evidence="14" id="KW-1185">Reference proteome</keyword>
<keyword evidence="6" id="KW-0862">Zinc</keyword>
<dbReference type="InterPro" id="IPR013856">
    <property type="entry name" value="Peptidase_M4_domain"/>
</dbReference>
<evidence type="ECO:0000259" key="11">
    <source>
        <dbReference type="Pfam" id="PF02868"/>
    </source>
</evidence>
<dbReference type="SUPFAM" id="SSF55486">
    <property type="entry name" value="Metalloproteases ('zincins'), catalytic domain"/>
    <property type="match status" value="2"/>
</dbReference>
<dbReference type="Gene3D" id="3.50.30.30">
    <property type="match status" value="1"/>
</dbReference>
<keyword evidence="2" id="KW-0645">Protease</keyword>
<keyword evidence="5" id="KW-0378">Hydrolase</keyword>
<accession>A0ABP7I504</accession>
<comment type="caution">
    <text evidence="13">The sequence shown here is derived from an EMBL/GenBank/DDBJ whole genome shotgun (WGS) entry which is preliminary data.</text>
</comment>
<dbReference type="EMBL" id="BAABAH010000003">
    <property type="protein sequence ID" value="GAA3810748.1"/>
    <property type="molecule type" value="Genomic_DNA"/>
</dbReference>